<evidence type="ECO:0000313" key="3">
    <source>
        <dbReference type="EMBL" id="MDC7151265.1"/>
    </source>
</evidence>
<sequence>MSSRSMILKRILFLFTSVTLLAGCSSGRAPEIRAICLRDDIGNYIIKWETDPHTDGMMKLYVSDTPNSFDMSQPCGYANINDGRVTYITNDNITRKYFLLSFNDKYYRTVGARSVQMDSVQNLRDIGGYFSEHGNRMTGWGKIFRSGELKALSRNDTIRLDNLKIKTVIDLRGEDEVALAPEKYTGANIISIPIPVKGKEQIARRLEEGRIRKGDGLVYMQDTYISYVTDESEQFGKALKVFLDKDNYPILVNCSLGKDRAGFLTAMLLTALDVPKETIMKDYMASNNHIDLRHLAYMARNLNTDAQETITVLLGADETWLDLAFHKIKKEYGSTDKYLSKGLHLTEKERDTLKDIILH</sequence>
<reference evidence="3" key="1">
    <citation type="submission" date="2023-01" db="EMBL/GenBank/DDBJ databases">
        <title>Exploring GABA producing Bacteroides strains toward improving mental health.</title>
        <authorList>
            <person name="Yousuf B."/>
            <person name="Bouhlel N.E."/>
            <person name="Mottawea W."/>
            <person name="Hammami R."/>
        </authorList>
    </citation>
    <scope>NUCLEOTIDE SEQUENCE</scope>
    <source>
        <strain evidence="3">UO.H1047</strain>
    </source>
</reference>
<dbReference type="InterPro" id="IPR029021">
    <property type="entry name" value="Prot-tyrosine_phosphatase-like"/>
</dbReference>
<evidence type="ECO:0000313" key="4">
    <source>
        <dbReference type="Proteomes" id="UP001213646"/>
    </source>
</evidence>
<dbReference type="GO" id="GO:0004721">
    <property type="term" value="F:phosphoprotein phosphatase activity"/>
    <property type="evidence" value="ECO:0007669"/>
    <property type="project" value="InterPro"/>
</dbReference>
<dbReference type="Proteomes" id="UP001213646">
    <property type="component" value="Unassembled WGS sequence"/>
</dbReference>
<comment type="similarity">
    <text evidence="1">Belongs to the protein-tyrosine phosphatase family.</text>
</comment>
<keyword evidence="2" id="KW-0732">Signal</keyword>
<feature type="chain" id="PRO_5043431467" evidence="2">
    <location>
        <begin position="23"/>
        <end position="359"/>
    </location>
</feature>
<dbReference type="InterPro" id="IPR026893">
    <property type="entry name" value="Tyr/Ser_Pase_IphP-type"/>
</dbReference>
<dbReference type="EMBL" id="JAQPYX010000180">
    <property type="protein sequence ID" value="MDC7151265.1"/>
    <property type="molecule type" value="Genomic_DNA"/>
</dbReference>
<gene>
    <name evidence="3" type="ORF">PQG89_17930</name>
</gene>
<dbReference type="PROSITE" id="PS51257">
    <property type="entry name" value="PROKAR_LIPOPROTEIN"/>
    <property type="match status" value="1"/>
</dbReference>
<proteinExistence type="inferred from homology"/>
<dbReference type="PANTHER" id="PTHR31126:SF1">
    <property type="entry name" value="TYROSINE SPECIFIC PROTEIN PHOSPHATASES DOMAIN-CONTAINING PROTEIN"/>
    <property type="match status" value="1"/>
</dbReference>
<comment type="caution">
    <text evidence="3">The sequence shown here is derived from an EMBL/GenBank/DDBJ whole genome shotgun (WGS) entry which is preliminary data.</text>
</comment>
<feature type="signal peptide" evidence="2">
    <location>
        <begin position="1"/>
        <end position="22"/>
    </location>
</feature>
<accession>A0AAW6I7R7</accession>
<dbReference type="SUPFAM" id="SSF52799">
    <property type="entry name" value="(Phosphotyrosine protein) phosphatases II"/>
    <property type="match status" value="1"/>
</dbReference>
<evidence type="ECO:0000256" key="1">
    <source>
        <dbReference type="ARBA" id="ARBA00009580"/>
    </source>
</evidence>
<dbReference type="AlphaFoldDB" id="A0AAW6I7R7"/>
<organism evidence="3 4">
    <name type="scientific">Parabacteroides johnsonii</name>
    <dbReference type="NCBI Taxonomy" id="387661"/>
    <lineage>
        <taxon>Bacteria</taxon>
        <taxon>Pseudomonadati</taxon>
        <taxon>Bacteroidota</taxon>
        <taxon>Bacteroidia</taxon>
        <taxon>Bacteroidales</taxon>
        <taxon>Tannerellaceae</taxon>
        <taxon>Parabacteroides</taxon>
    </lineage>
</organism>
<dbReference type="PANTHER" id="PTHR31126">
    <property type="entry name" value="TYROSINE-PROTEIN PHOSPHATASE"/>
    <property type="match status" value="1"/>
</dbReference>
<dbReference type="Gene3D" id="3.90.190.10">
    <property type="entry name" value="Protein tyrosine phosphatase superfamily"/>
    <property type="match status" value="1"/>
</dbReference>
<protein>
    <submittedName>
        <fullName evidence="3">Tyrosine-protein phosphatase</fullName>
    </submittedName>
</protein>
<name>A0AAW6I7R7_9BACT</name>
<dbReference type="Pfam" id="PF13350">
    <property type="entry name" value="Y_phosphatase3"/>
    <property type="match status" value="1"/>
</dbReference>
<evidence type="ECO:0000256" key="2">
    <source>
        <dbReference type="SAM" id="SignalP"/>
    </source>
</evidence>